<dbReference type="GeneID" id="18483140"/>
<feature type="region of interest" description="Disordered" evidence="1">
    <location>
        <begin position="17"/>
        <end position="108"/>
    </location>
</feature>
<feature type="compositionally biased region" description="Basic residues" evidence="1">
    <location>
        <begin position="87"/>
        <end position="102"/>
    </location>
</feature>
<dbReference type="Proteomes" id="UP000008984">
    <property type="component" value="Unassembled WGS sequence"/>
</dbReference>
<dbReference type="AlphaFoldDB" id="G0RH45"/>
<dbReference type="HOGENOM" id="CLU_2203218_0_0_1"/>
<evidence type="ECO:0000313" key="3">
    <source>
        <dbReference type="Proteomes" id="UP000008984"/>
    </source>
</evidence>
<gene>
    <name evidence="2" type="ORF">TRIREDRAFT_121396</name>
</gene>
<feature type="compositionally biased region" description="Pro residues" evidence="1">
    <location>
        <begin position="48"/>
        <end position="62"/>
    </location>
</feature>
<sequence length="108" mass="11745">ANLSVIYTYLAYQTIFSPDSSTPKDSTYTHTHTHTQWPDEPSTSTPSTTPPPAATPATPAPSSPSSRASCARPRRGSRAAGPASRRLQLRSRPFRILSHPKRPSYEAP</sequence>
<organism evidence="3">
    <name type="scientific">Hypocrea jecorina (strain QM6a)</name>
    <name type="common">Trichoderma reesei</name>
    <dbReference type="NCBI Taxonomy" id="431241"/>
    <lineage>
        <taxon>Eukaryota</taxon>
        <taxon>Fungi</taxon>
        <taxon>Dikarya</taxon>
        <taxon>Ascomycota</taxon>
        <taxon>Pezizomycotina</taxon>
        <taxon>Sordariomycetes</taxon>
        <taxon>Hypocreomycetidae</taxon>
        <taxon>Hypocreales</taxon>
        <taxon>Hypocreaceae</taxon>
        <taxon>Trichoderma</taxon>
    </lineage>
</organism>
<evidence type="ECO:0000256" key="1">
    <source>
        <dbReference type="SAM" id="MobiDB-lite"/>
    </source>
</evidence>
<evidence type="ECO:0000313" key="2">
    <source>
        <dbReference type="EMBL" id="EGR49351.1"/>
    </source>
</evidence>
<dbReference type="EMBL" id="GL985062">
    <property type="protein sequence ID" value="EGR49351.1"/>
    <property type="molecule type" value="Genomic_DNA"/>
</dbReference>
<dbReference type="VEuPathDB" id="FungiDB:TRIREDRAFT_121396"/>
<reference evidence="2 3" key="1">
    <citation type="journal article" date="2008" name="Nat. Biotechnol.">
        <title>Genome sequencing and analysis of the biomass-degrading fungus Trichoderma reesei (syn. Hypocrea jecorina).</title>
        <authorList>
            <person name="Martinez D."/>
            <person name="Berka R.M."/>
            <person name="Henrissat B."/>
            <person name="Saloheimo M."/>
            <person name="Arvas M."/>
            <person name="Baker S.E."/>
            <person name="Chapman J."/>
            <person name="Chertkov O."/>
            <person name="Coutinho P.M."/>
            <person name="Cullen D."/>
            <person name="Danchin E.G."/>
            <person name="Grigoriev I.V."/>
            <person name="Harris P."/>
            <person name="Jackson M."/>
            <person name="Kubicek C.P."/>
            <person name="Han C.S."/>
            <person name="Ho I."/>
            <person name="Larrondo L.F."/>
            <person name="de Leon A.L."/>
            <person name="Magnuson J.K."/>
            <person name="Merino S."/>
            <person name="Misra M."/>
            <person name="Nelson B."/>
            <person name="Putnam N."/>
            <person name="Robbertse B."/>
            <person name="Salamov A.A."/>
            <person name="Schmoll M."/>
            <person name="Terry A."/>
            <person name="Thayer N."/>
            <person name="Westerholm-Parvinen A."/>
            <person name="Schoch C.L."/>
            <person name="Yao J."/>
            <person name="Barabote R."/>
            <person name="Nelson M.A."/>
            <person name="Detter C."/>
            <person name="Bruce D."/>
            <person name="Kuske C.R."/>
            <person name="Xie G."/>
            <person name="Richardson P."/>
            <person name="Rokhsar D.S."/>
            <person name="Lucas S.M."/>
            <person name="Rubin E.M."/>
            <person name="Dunn-Coleman N."/>
            <person name="Ward M."/>
            <person name="Brettin T.S."/>
        </authorList>
    </citation>
    <scope>NUCLEOTIDE SEQUENCE [LARGE SCALE GENOMIC DNA]</scope>
    <source>
        <strain evidence="2 3">QM6a</strain>
    </source>
</reference>
<feature type="compositionally biased region" description="Polar residues" evidence="1">
    <location>
        <begin position="17"/>
        <end position="36"/>
    </location>
</feature>
<name>G0RH45_HYPJQ</name>
<accession>G0RH45</accession>
<keyword evidence="3" id="KW-1185">Reference proteome</keyword>
<feature type="non-terminal residue" evidence="2">
    <location>
        <position position="1"/>
    </location>
</feature>
<protein>
    <submittedName>
        <fullName evidence="2">Predicted protein</fullName>
    </submittedName>
</protein>
<proteinExistence type="predicted"/>
<dbReference type="RefSeq" id="XP_006964520.1">
    <property type="nucleotide sequence ID" value="XM_006964458.1"/>
</dbReference>
<dbReference type="KEGG" id="tre:TRIREDRAFT_121396"/>